<keyword evidence="1" id="KW-0732">Signal</keyword>
<feature type="signal peptide" evidence="1">
    <location>
        <begin position="1"/>
        <end position="24"/>
    </location>
</feature>
<dbReference type="EMBL" id="JPKZ01001493">
    <property type="protein sequence ID" value="KHN81546.1"/>
    <property type="molecule type" value="Genomic_DNA"/>
</dbReference>
<proteinExistence type="predicted"/>
<comment type="caution">
    <text evidence="2">The sequence shown here is derived from an EMBL/GenBank/DDBJ whole genome shotgun (WGS) entry which is preliminary data.</text>
</comment>
<reference evidence="2 3" key="1">
    <citation type="submission" date="2014-11" db="EMBL/GenBank/DDBJ databases">
        <title>Genetic blueprint of the zoonotic pathogen Toxocara canis.</title>
        <authorList>
            <person name="Zhu X.-Q."/>
            <person name="Korhonen P.K."/>
            <person name="Cai H."/>
            <person name="Young N.D."/>
            <person name="Nejsum P."/>
            <person name="von Samson-Himmelstjerna G."/>
            <person name="Boag P.R."/>
            <person name="Tan P."/>
            <person name="Li Q."/>
            <person name="Min J."/>
            <person name="Yang Y."/>
            <person name="Wang X."/>
            <person name="Fang X."/>
            <person name="Hall R.S."/>
            <person name="Hofmann A."/>
            <person name="Sternberg P.W."/>
            <person name="Jex A.R."/>
            <person name="Gasser R.B."/>
        </authorList>
    </citation>
    <scope>NUCLEOTIDE SEQUENCE [LARGE SCALE GENOMIC DNA]</scope>
    <source>
        <strain evidence="2">PN_DK_2014</strain>
    </source>
</reference>
<sequence length="120" mass="13536">MVVKYSQGLLVLIIAQQLASTTSALDFLSPVVYLRRAPQYQAYAAYDEPAISDLSNLIKPRGLKRSGSCILNAGLSQGCDLSDMICIYIHIYTYIYTYKPRHLTFFALLFSMHHHLSENS</sequence>
<dbReference type="OrthoDB" id="5809253at2759"/>
<evidence type="ECO:0000313" key="2">
    <source>
        <dbReference type="EMBL" id="KHN81546.1"/>
    </source>
</evidence>
<gene>
    <name evidence="2" type="ORF">Tcan_14461</name>
</gene>
<organism evidence="2 3">
    <name type="scientific">Toxocara canis</name>
    <name type="common">Canine roundworm</name>
    <dbReference type="NCBI Taxonomy" id="6265"/>
    <lineage>
        <taxon>Eukaryota</taxon>
        <taxon>Metazoa</taxon>
        <taxon>Ecdysozoa</taxon>
        <taxon>Nematoda</taxon>
        <taxon>Chromadorea</taxon>
        <taxon>Rhabditida</taxon>
        <taxon>Spirurina</taxon>
        <taxon>Ascaridomorpha</taxon>
        <taxon>Ascaridoidea</taxon>
        <taxon>Toxocaridae</taxon>
        <taxon>Toxocara</taxon>
    </lineage>
</organism>
<feature type="chain" id="PRO_5002096093" evidence="1">
    <location>
        <begin position="25"/>
        <end position="120"/>
    </location>
</feature>
<evidence type="ECO:0000313" key="3">
    <source>
        <dbReference type="Proteomes" id="UP000031036"/>
    </source>
</evidence>
<accession>A0A0B2VDE8</accession>
<evidence type="ECO:0000256" key="1">
    <source>
        <dbReference type="SAM" id="SignalP"/>
    </source>
</evidence>
<dbReference type="Proteomes" id="UP000031036">
    <property type="component" value="Unassembled WGS sequence"/>
</dbReference>
<keyword evidence="3" id="KW-1185">Reference proteome</keyword>
<name>A0A0B2VDE8_TOXCA</name>
<protein>
    <submittedName>
        <fullName evidence="2">Uncharacterized protein</fullName>
    </submittedName>
</protein>
<dbReference type="AlphaFoldDB" id="A0A0B2VDE8"/>